<feature type="non-terminal residue" evidence="2">
    <location>
        <position position="56"/>
    </location>
</feature>
<feature type="region of interest" description="Disordered" evidence="1">
    <location>
        <begin position="1"/>
        <end position="23"/>
    </location>
</feature>
<reference evidence="2" key="1">
    <citation type="submission" date="2020-02" db="EMBL/GenBank/DDBJ databases">
        <authorList>
            <person name="Meier V. D."/>
        </authorList>
    </citation>
    <scope>NUCLEOTIDE SEQUENCE</scope>
    <source>
        <strain evidence="2">AVDCRST_MAG18</strain>
    </source>
</reference>
<feature type="non-terminal residue" evidence="2">
    <location>
        <position position="1"/>
    </location>
</feature>
<name>A0A6J4UWC6_9BACT</name>
<dbReference type="EMBL" id="CADCWN010000057">
    <property type="protein sequence ID" value="CAA9558048.1"/>
    <property type="molecule type" value="Genomic_DNA"/>
</dbReference>
<sequence length="56" mass="6298">CFPIGVSPSPRGTSRATRRRSRRCCAFAASPRSPLSMASRSAISMRRRSKRCWARN</sequence>
<accession>A0A6J4UWC6</accession>
<dbReference type="AlphaFoldDB" id="A0A6J4UWC6"/>
<evidence type="ECO:0000256" key="1">
    <source>
        <dbReference type="SAM" id="MobiDB-lite"/>
    </source>
</evidence>
<gene>
    <name evidence="2" type="ORF">AVDCRST_MAG18-843</name>
</gene>
<protein>
    <submittedName>
        <fullName evidence="2">Uncharacterized protein</fullName>
    </submittedName>
</protein>
<proteinExistence type="predicted"/>
<organism evidence="2">
    <name type="scientific">uncultured Thermomicrobiales bacterium</name>
    <dbReference type="NCBI Taxonomy" id="1645740"/>
    <lineage>
        <taxon>Bacteria</taxon>
        <taxon>Pseudomonadati</taxon>
        <taxon>Thermomicrobiota</taxon>
        <taxon>Thermomicrobia</taxon>
        <taxon>Thermomicrobiales</taxon>
        <taxon>environmental samples</taxon>
    </lineage>
</organism>
<feature type="compositionally biased region" description="Basic residues" evidence="1">
    <location>
        <begin position="45"/>
        <end position="56"/>
    </location>
</feature>
<feature type="region of interest" description="Disordered" evidence="1">
    <location>
        <begin position="36"/>
        <end position="56"/>
    </location>
</feature>
<evidence type="ECO:0000313" key="2">
    <source>
        <dbReference type="EMBL" id="CAA9558048.1"/>
    </source>
</evidence>